<dbReference type="EMBL" id="MHST01000002">
    <property type="protein sequence ID" value="OHA50051.1"/>
    <property type="molecule type" value="Genomic_DNA"/>
</dbReference>
<accession>A0A1G2PR33</accession>
<dbReference type="Pfam" id="PF00011">
    <property type="entry name" value="HSP20"/>
    <property type="match status" value="1"/>
</dbReference>
<evidence type="ECO:0000313" key="7">
    <source>
        <dbReference type="Proteomes" id="UP000178690"/>
    </source>
</evidence>
<dbReference type="AlphaFoldDB" id="A0A1G2PR33"/>
<evidence type="ECO:0000256" key="2">
    <source>
        <dbReference type="RuleBase" id="RU003616"/>
    </source>
</evidence>
<dbReference type="SUPFAM" id="SSF49764">
    <property type="entry name" value="HSP20-like chaperones"/>
    <property type="match status" value="1"/>
</dbReference>
<dbReference type="PANTHER" id="PTHR11527">
    <property type="entry name" value="HEAT-SHOCK PROTEIN 20 FAMILY MEMBER"/>
    <property type="match status" value="1"/>
</dbReference>
<protein>
    <submittedName>
        <fullName evidence="6">Uncharacterized protein</fullName>
    </submittedName>
</protein>
<comment type="similarity">
    <text evidence="1 2">Belongs to the small heat shock protein (HSP20) family.</text>
</comment>
<reference evidence="6 7" key="1">
    <citation type="journal article" date="2016" name="Nat. Commun.">
        <title>Thousands of microbial genomes shed light on interconnected biogeochemical processes in an aquifer system.</title>
        <authorList>
            <person name="Anantharaman K."/>
            <person name="Brown C.T."/>
            <person name="Hug L.A."/>
            <person name="Sharon I."/>
            <person name="Castelle C.J."/>
            <person name="Probst A.J."/>
            <person name="Thomas B.C."/>
            <person name="Singh A."/>
            <person name="Wilkins M.J."/>
            <person name="Karaoz U."/>
            <person name="Brodie E.L."/>
            <person name="Williams K.H."/>
            <person name="Hubbard S.S."/>
            <person name="Banfield J.F."/>
        </authorList>
    </citation>
    <scope>NUCLEOTIDE SEQUENCE [LARGE SCALE GENOMIC DNA]</scope>
    <source>
        <strain evidence="7">RIFCSPHIGHO2_01_FULL_58_15</strain>
    </source>
</reference>
<organism evidence="6 7">
    <name type="scientific">Terrybacteria sp. (strain RIFCSPHIGHO2_01_FULL_58_15)</name>
    <dbReference type="NCBI Taxonomy" id="1802363"/>
    <lineage>
        <taxon>Bacteria</taxon>
        <taxon>Candidatus Terryibacteriota</taxon>
    </lineage>
</organism>
<evidence type="ECO:0000259" key="4">
    <source>
        <dbReference type="PROSITE" id="PS01031"/>
    </source>
</evidence>
<name>A0A1G2PR33_TERXR</name>
<gene>
    <name evidence="6" type="ORF">A2682_02245</name>
</gene>
<feature type="region of interest" description="Disordered" evidence="3">
    <location>
        <begin position="1"/>
        <end position="59"/>
    </location>
</feature>
<evidence type="ECO:0000256" key="3">
    <source>
        <dbReference type="SAM" id="MobiDB-lite"/>
    </source>
</evidence>
<dbReference type="Proteomes" id="UP000178690">
    <property type="component" value="Unassembled WGS sequence"/>
</dbReference>
<dbReference type="InterPro" id="IPR031107">
    <property type="entry name" value="Small_HSP"/>
</dbReference>
<dbReference type="CDD" id="cd06464">
    <property type="entry name" value="ACD_sHsps-like"/>
    <property type="match status" value="1"/>
</dbReference>
<dbReference type="InterPro" id="IPR002068">
    <property type="entry name" value="A-crystallin/Hsp20_dom"/>
</dbReference>
<dbReference type="PROSITE" id="PS51203">
    <property type="entry name" value="CS"/>
    <property type="match status" value="1"/>
</dbReference>
<dbReference type="InterPro" id="IPR007052">
    <property type="entry name" value="CS_dom"/>
</dbReference>
<sequence length="172" mass="19471">MANEPSFFERLTGGTRNEDAPPQPKQVNFAENAAPPQDDQPAAQRVPVTSSEKHEQWMEEAQEGQLTIDVYQTDTDIVIKSTVAGVKPEDLDIAITNDMVTIRGRRERDEEVSQDRYFYQECYWGPFSRSVILPADIDAEKADASMHNGILTIRLPKVEKEQTKKIKVKPIP</sequence>
<feature type="compositionally biased region" description="Low complexity" evidence="3">
    <location>
        <begin position="33"/>
        <end position="44"/>
    </location>
</feature>
<proteinExistence type="inferred from homology"/>
<dbReference type="InterPro" id="IPR008978">
    <property type="entry name" value="HSP20-like_chaperone"/>
</dbReference>
<evidence type="ECO:0000313" key="6">
    <source>
        <dbReference type="EMBL" id="OHA50051.1"/>
    </source>
</evidence>
<dbReference type="Gene3D" id="2.60.40.790">
    <property type="match status" value="1"/>
</dbReference>
<dbReference type="PROSITE" id="PS01031">
    <property type="entry name" value="SHSP"/>
    <property type="match status" value="1"/>
</dbReference>
<evidence type="ECO:0000256" key="1">
    <source>
        <dbReference type="PROSITE-ProRule" id="PRU00285"/>
    </source>
</evidence>
<feature type="domain" description="CS" evidence="5">
    <location>
        <begin position="63"/>
        <end position="169"/>
    </location>
</feature>
<evidence type="ECO:0000259" key="5">
    <source>
        <dbReference type="PROSITE" id="PS51203"/>
    </source>
</evidence>
<comment type="caution">
    <text evidence="6">The sequence shown here is derived from an EMBL/GenBank/DDBJ whole genome shotgun (WGS) entry which is preliminary data.</text>
</comment>
<dbReference type="STRING" id="1802363.A2682_02245"/>
<feature type="domain" description="SHSP" evidence="4">
    <location>
        <begin position="59"/>
        <end position="172"/>
    </location>
</feature>